<dbReference type="InterPro" id="IPR003488">
    <property type="entry name" value="DprA"/>
</dbReference>
<dbReference type="GO" id="GO:0009294">
    <property type="term" value="P:DNA-mediated transformation"/>
    <property type="evidence" value="ECO:0007669"/>
    <property type="project" value="InterPro"/>
</dbReference>
<protein>
    <submittedName>
        <fullName evidence="3">DNA-processing protein DprA</fullName>
    </submittedName>
</protein>
<dbReference type="SUPFAM" id="SSF102405">
    <property type="entry name" value="MCP/YpsA-like"/>
    <property type="match status" value="1"/>
</dbReference>
<dbReference type="InterPro" id="IPR057666">
    <property type="entry name" value="DrpA_SLOG"/>
</dbReference>
<dbReference type="Pfam" id="PF02481">
    <property type="entry name" value="DNA_processg_A"/>
    <property type="match status" value="1"/>
</dbReference>
<dbReference type="Gene3D" id="3.40.50.450">
    <property type="match status" value="1"/>
</dbReference>
<organism evidence="3">
    <name type="scientific">Alkalihalophilus sp. As8PL</name>
    <dbReference type="NCBI Taxonomy" id="3237103"/>
    <lineage>
        <taxon>Bacteria</taxon>
        <taxon>Bacillati</taxon>
        <taxon>Bacillota</taxon>
        <taxon>Bacilli</taxon>
        <taxon>Bacillales</taxon>
        <taxon>Bacillaceae</taxon>
        <taxon>Alkalihalophilus</taxon>
    </lineage>
</organism>
<evidence type="ECO:0000259" key="2">
    <source>
        <dbReference type="Pfam" id="PF02481"/>
    </source>
</evidence>
<name>A0AB39BRY2_9BACI</name>
<comment type="similarity">
    <text evidence="1">Belongs to the DprA/Smf family.</text>
</comment>
<gene>
    <name evidence="3" type="primary">dprA</name>
    <name evidence="3" type="ORF">AB3N04_18480</name>
</gene>
<proteinExistence type="inferred from homology"/>
<dbReference type="NCBIfam" id="TIGR00732">
    <property type="entry name" value="dprA"/>
    <property type="match status" value="1"/>
</dbReference>
<dbReference type="PANTHER" id="PTHR43022:SF1">
    <property type="entry name" value="PROTEIN SMF"/>
    <property type="match status" value="1"/>
</dbReference>
<accession>A0AB39BRY2</accession>
<dbReference type="EMBL" id="CP162551">
    <property type="protein sequence ID" value="XDI36637.1"/>
    <property type="molecule type" value="Genomic_DNA"/>
</dbReference>
<dbReference type="RefSeq" id="WP_368504045.1">
    <property type="nucleotide sequence ID" value="NZ_CP162551.1"/>
</dbReference>
<evidence type="ECO:0000313" key="3">
    <source>
        <dbReference type="EMBL" id="XDI36637.1"/>
    </source>
</evidence>
<feature type="domain" description="Smf/DprA SLOG" evidence="2">
    <location>
        <begin position="80"/>
        <end position="289"/>
    </location>
</feature>
<sequence>MSTFRQRLIHLHGSTHLSWKQLRDIQQEDPTLLKIYQPSSYHLMKQLTIKKEKAEKLRFYLDDSDPVEYEKQLQSNKVMVVTKFDELYPKQLLELYDPPWVIYYRGNLELLKNSKQLAIVGTRTPTNRGVRAVACMVEELVRAQFTIISGLAEGIDACAHQQTISNKGHTIAVLGSGFDFPYPSSNKGLYSYMCRHQLVLSEYPPHHPPKKWTFPARNRIISGLARGVLVIEAKTRSGSLITADQALDQNRDVFAVPGPFDCEWSEGTNLLIQQGAKLTISAQDILEEWT</sequence>
<dbReference type="PANTHER" id="PTHR43022">
    <property type="entry name" value="PROTEIN SMF"/>
    <property type="match status" value="1"/>
</dbReference>
<evidence type="ECO:0000256" key="1">
    <source>
        <dbReference type="ARBA" id="ARBA00006525"/>
    </source>
</evidence>
<reference evidence="3" key="1">
    <citation type="submission" date="2024-07" db="EMBL/GenBank/DDBJ databases">
        <title>Identification and characteristics of an arsenic-resistant bacterial isolate, which belongs to a novel species.</title>
        <authorList>
            <person name="Juszczyk A."/>
            <person name="Kowalczyk A."/>
            <person name="Was K."/>
            <person name="Kosowicz W."/>
            <person name="Budzyn A."/>
            <person name="Latowski D."/>
        </authorList>
    </citation>
    <scope>NUCLEOTIDE SEQUENCE</scope>
    <source>
        <strain evidence="3">As8PL</strain>
    </source>
</reference>
<dbReference type="AlphaFoldDB" id="A0AB39BRY2"/>